<dbReference type="SUPFAM" id="SSF49354">
    <property type="entry name" value="PapD-like"/>
    <property type="match status" value="1"/>
</dbReference>
<dbReference type="Proteomes" id="UP000230423">
    <property type="component" value="Unassembled WGS sequence"/>
</dbReference>
<dbReference type="Pfam" id="PF00635">
    <property type="entry name" value="Motile_Sperm"/>
    <property type="match status" value="1"/>
</dbReference>
<dbReference type="PANTHER" id="PTHR22947">
    <property type="entry name" value="MAJOR SPERM PROTEIN"/>
    <property type="match status" value="1"/>
</dbReference>
<organism evidence="2 3">
    <name type="scientific">Teladorsagia circumcincta</name>
    <name type="common">Brown stomach worm</name>
    <name type="synonym">Ostertagia circumcincta</name>
    <dbReference type="NCBI Taxonomy" id="45464"/>
    <lineage>
        <taxon>Eukaryota</taxon>
        <taxon>Metazoa</taxon>
        <taxon>Ecdysozoa</taxon>
        <taxon>Nematoda</taxon>
        <taxon>Chromadorea</taxon>
        <taxon>Rhabditida</taxon>
        <taxon>Rhabditina</taxon>
        <taxon>Rhabditomorpha</taxon>
        <taxon>Strongyloidea</taxon>
        <taxon>Trichostrongylidae</taxon>
        <taxon>Teladorsagia</taxon>
    </lineage>
</organism>
<name>A0A2G9TP42_TELCI</name>
<sequence length="105" mass="11829">MELKWEFEEGQQIFRVTNNTKARFAIKVKCTDVDLYSVSPVTDFVDSGKVLTIAVVRAKGPFKKDRIVLCSKQVSPDEKDAAEAFKTGIPNIDVIKMDQLIRPNP</sequence>
<proteinExistence type="predicted"/>
<accession>A0A2G9TP42</accession>
<keyword evidence="3" id="KW-1185">Reference proteome</keyword>
<evidence type="ECO:0000313" key="2">
    <source>
        <dbReference type="EMBL" id="PIO59783.1"/>
    </source>
</evidence>
<protein>
    <submittedName>
        <fullName evidence="2">MSP domain protein</fullName>
    </submittedName>
</protein>
<evidence type="ECO:0000313" key="3">
    <source>
        <dbReference type="Proteomes" id="UP000230423"/>
    </source>
</evidence>
<dbReference type="InterPro" id="IPR051774">
    <property type="entry name" value="Sperm-specific_class_P"/>
</dbReference>
<dbReference type="InterPro" id="IPR000535">
    <property type="entry name" value="MSP_dom"/>
</dbReference>
<dbReference type="PROSITE" id="PS50202">
    <property type="entry name" value="MSP"/>
    <property type="match status" value="1"/>
</dbReference>
<dbReference type="InterPro" id="IPR013783">
    <property type="entry name" value="Ig-like_fold"/>
</dbReference>
<dbReference type="OrthoDB" id="5866971at2759"/>
<dbReference type="EMBL" id="KZ356944">
    <property type="protein sequence ID" value="PIO59783.1"/>
    <property type="molecule type" value="Genomic_DNA"/>
</dbReference>
<gene>
    <name evidence="2" type="ORF">TELCIR_18741</name>
</gene>
<dbReference type="AlphaFoldDB" id="A0A2G9TP42"/>
<dbReference type="Gene3D" id="2.60.40.10">
    <property type="entry name" value="Immunoglobulins"/>
    <property type="match status" value="1"/>
</dbReference>
<dbReference type="InterPro" id="IPR008962">
    <property type="entry name" value="PapD-like_sf"/>
</dbReference>
<evidence type="ECO:0000259" key="1">
    <source>
        <dbReference type="PROSITE" id="PS50202"/>
    </source>
</evidence>
<feature type="domain" description="MSP" evidence="1">
    <location>
        <begin position="1"/>
        <end position="105"/>
    </location>
</feature>
<reference evidence="2 3" key="1">
    <citation type="submission" date="2015-09" db="EMBL/GenBank/DDBJ databases">
        <title>Draft genome of the parasitic nematode Teladorsagia circumcincta isolate WARC Sus (inbred).</title>
        <authorList>
            <person name="Mitreva M."/>
        </authorList>
    </citation>
    <scope>NUCLEOTIDE SEQUENCE [LARGE SCALE GENOMIC DNA]</scope>
    <source>
        <strain evidence="2 3">S</strain>
    </source>
</reference>
<dbReference type="PANTHER" id="PTHR22947:SF6">
    <property type="entry name" value="MAJOR SPERM PROTEIN"/>
    <property type="match status" value="1"/>
</dbReference>